<gene>
    <name evidence="3" type="ORF">M0R45_010692</name>
</gene>
<feature type="region of interest" description="Disordered" evidence="1">
    <location>
        <begin position="48"/>
        <end position="80"/>
    </location>
</feature>
<dbReference type="PROSITE" id="PS51257">
    <property type="entry name" value="PROKAR_LIPOPROTEIN"/>
    <property type="match status" value="1"/>
</dbReference>
<keyword evidence="2" id="KW-0732">Signal</keyword>
<comment type="caution">
    <text evidence="3">The sequence shown here is derived from an EMBL/GenBank/DDBJ whole genome shotgun (WGS) entry which is preliminary data.</text>
</comment>
<keyword evidence="4" id="KW-1185">Reference proteome</keyword>
<reference evidence="3 4" key="1">
    <citation type="journal article" date="2023" name="G3 (Bethesda)">
        <title>A chromosome-length genome assembly and annotation of blackberry (Rubus argutus, cv. 'Hillquist').</title>
        <authorList>
            <person name="Bruna T."/>
            <person name="Aryal R."/>
            <person name="Dudchenko O."/>
            <person name="Sargent D.J."/>
            <person name="Mead D."/>
            <person name="Buti M."/>
            <person name="Cavallini A."/>
            <person name="Hytonen T."/>
            <person name="Andres J."/>
            <person name="Pham M."/>
            <person name="Weisz D."/>
            <person name="Mascagni F."/>
            <person name="Usai G."/>
            <person name="Natali L."/>
            <person name="Bassil N."/>
            <person name="Fernandez G.E."/>
            <person name="Lomsadze A."/>
            <person name="Armour M."/>
            <person name="Olukolu B."/>
            <person name="Poorten T."/>
            <person name="Britton C."/>
            <person name="Davik J."/>
            <person name="Ashrafi H."/>
            <person name="Aiden E.L."/>
            <person name="Borodovsky M."/>
            <person name="Worthington M."/>
        </authorList>
    </citation>
    <scope>NUCLEOTIDE SEQUENCE [LARGE SCALE GENOMIC DNA]</scope>
    <source>
        <strain evidence="3">PI 553951</strain>
    </source>
</reference>
<proteinExistence type="predicted"/>
<accession>A0AAW1YAD4</accession>
<evidence type="ECO:0000313" key="4">
    <source>
        <dbReference type="Proteomes" id="UP001457282"/>
    </source>
</evidence>
<organism evidence="3 4">
    <name type="scientific">Rubus argutus</name>
    <name type="common">Southern blackberry</name>
    <dbReference type="NCBI Taxonomy" id="59490"/>
    <lineage>
        <taxon>Eukaryota</taxon>
        <taxon>Viridiplantae</taxon>
        <taxon>Streptophyta</taxon>
        <taxon>Embryophyta</taxon>
        <taxon>Tracheophyta</taxon>
        <taxon>Spermatophyta</taxon>
        <taxon>Magnoliopsida</taxon>
        <taxon>eudicotyledons</taxon>
        <taxon>Gunneridae</taxon>
        <taxon>Pentapetalae</taxon>
        <taxon>rosids</taxon>
        <taxon>fabids</taxon>
        <taxon>Rosales</taxon>
        <taxon>Rosaceae</taxon>
        <taxon>Rosoideae</taxon>
        <taxon>Rosoideae incertae sedis</taxon>
        <taxon>Rubus</taxon>
    </lineage>
</organism>
<evidence type="ECO:0000313" key="3">
    <source>
        <dbReference type="EMBL" id="KAK9945164.1"/>
    </source>
</evidence>
<dbReference type="Proteomes" id="UP001457282">
    <property type="component" value="Unassembled WGS sequence"/>
</dbReference>
<name>A0AAW1YAD4_RUBAR</name>
<dbReference type="AlphaFoldDB" id="A0AAW1YAD4"/>
<feature type="signal peptide" evidence="2">
    <location>
        <begin position="1"/>
        <end position="19"/>
    </location>
</feature>
<dbReference type="EMBL" id="JBEDUW010000002">
    <property type="protein sequence ID" value="KAK9945164.1"/>
    <property type="molecule type" value="Genomic_DNA"/>
</dbReference>
<evidence type="ECO:0000256" key="1">
    <source>
        <dbReference type="SAM" id="MobiDB-lite"/>
    </source>
</evidence>
<feature type="chain" id="PRO_5044013634" evidence="2">
    <location>
        <begin position="20"/>
        <end position="80"/>
    </location>
</feature>
<protein>
    <submittedName>
        <fullName evidence="3">Uncharacterized protein</fullName>
    </submittedName>
</protein>
<evidence type="ECO:0000256" key="2">
    <source>
        <dbReference type="SAM" id="SignalP"/>
    </source>
</evidence>
<sequence>MNTNVKFVVLFSLIISAACRPLEHGHGMMKKQISTRISFGEKAKVLAASSPFLKPQDRGAVPPPGGNPSTNVPKPGNGHG</sequence>